<dbReference type="RefSeq" id="WP_268923951.1">
    <property type="nucleotide sequence ID" value="NZ_JAPTGB010000001.1"/>
</dbReference>
<dbReference type="PIRSF" id="PIRSF015268">
    <property type="entry name" value="Virulence_RhuM"/>
    <property type="match status" value="1"/>
</dbReference>
<dbReference type="EMBL" id="JAPTGB010000001">
    <property type="protein sequence ID" value="MCZ0859729.1"/>
    <property type="molecule type" value="Genomic_DNA"/>
</dbReference>
<evidence type="ECO:0000313" key="1">
    <source>
        <dbReference type="EMBL" id="MCZ0859729.1"/>
    </source>
</evidence>
<dbReference type="PANTHER" id="PTHR35810:SF1">
    <property type="entry name" value="CYTOPLASMIC PROTEIN"/>
    <property type="match status" value="1"/>
</dbReference>
<gene>
    <name evidence="1" type="ORF">O0S10_00635</name>
</gene>
<sequence>MTDPKTPAKSSAAEYLTYIASIGGQNANLEIRYEDENIWLTQKMLAVLYDVDTRTINYHIKKIYKDHELEADATIRKYWIVQTEGERQVNREVTHYNLQMIIAVGFKVNSERAVAFRKWVNHIAKEYTIKGWVMDDTRLKEGSPLTDKYFEEQLERIREIRASERKFYQKITDLYATAIDYDKNSPATKRFYANIQNKVHYAIHGHTAAELIVERANSTKTHMGLTTWQDAPDGKIKKSDVIIAKNYLSETELTQLNRLVSSYLDFAETMAQRRIPLTMQDWETRLNGFIEMFEYGLLQDTGNVTAEIAKLHAQTEFEKYRILQDKIYVSDFDRYLAELEEKTKTP</sequence>
<comment type="caution">
    <text evidence="1">The sequence shown here is derived from an EMBL/GenBank/DDBJ whole genome shotgun (WGS) entry which is preliminary data.</text>
</comment>
<proteinExistence type="predicted"/>
<organism evidence="1 2">
    <name type="scientific">Methanocorpusculum petauri</name>
    <dbReference type="NCBI Taxonomy" id="3002863"/>
    <lineage>
        <taxon>Archaea</taxon>
        <taxon>Methanobacteriati</taxon>
        <taxon>Methanobacteriota</taxon>
        <taxon>Stenosarchaea group</taxon>
        <taxon>Methanomicrobia</taxon>
        <taxon>Methanomicrobiales</taxon>
        <taxon>Methanocorpusculaceae</taxon>
        <taxon>Methanocorpusculum</taxon>
    </lineage>
</organism>
<reference evidence="1" key="1">
    <citation type="submission" date="2022-12" db="EMBL/GenBank/DDBJ databases">
        <title>Isolation and characterisation of novel Methanocorpusculum spp. from native Australian herbivores indicates the genus is ancestrally host-associated.</title>
        <authorList>
            <person name="Volmer J.G."/>
            <person name="Soo R.M."/>
            <person name="Evans P.N."/>
            <person name="Hoedt E.C."/>
            <person name="Astorga Alsina A.L."/>
            <person name="Woodcroft B.J."/>
            <person name="Tyson G.W."/>
            <person name="Hugenholtz P."/>
            <person name="Morrison M."/>
        </authorList>
    </citation>
    <scope>NUCLEOTIDE SEQUENCE</scope>
    <source>
        <strain evidence="1">MG</strain>
    </source>
</reference>
<keyword evidence="2" id="KW-1185">Reference proteome</keyword>
<accession>A0ABT4IEE4</accession>
<evidence type="ECO:0000313" key="2">
    <source>
        <dbReference type="Proteomes" id="UP001141422"/>
    </source>
</evidence>
<name>A0ABT4IEE4_9EURY</name>
<dbReference type="PANTHER" id="PTHR35810">
    <property type="entry name" value="CYTOPLASMIC PROTEIN-RELATED"/>
    <property type="match status" value="1"/>
</dbReference>
<dbReference type="Pfam" id="PF13310">
    <property type="entry name" value="Virulence_RhuM"/>
    <property type="match status" value="1"/>
</dbReference>
<dbReference type="InterPro" id="IPR011204">
    <property type="entry name" value="Virulence_RhuM-like"/>
</dbReference>
<dbReference type="Proteomes" id="UP001141422">
    <property type="component" value="Unassembled WGS sequence"/>
</dbReference>
<protein>
    <submittedName>
        <fullName evidence="1">Virulence RhuM family protein</fullName>
    </submittedName>
</protein>